<proteinExistence type="predicted"/>
<dbReference type="RefSeq" id="XP_029639780.1">
    <property type="nucleotide sequence ID" value="XM_029783920.1"/>
</dbReference>
<keyword evidence="1" id="KW-1185">Reference proteome</keyword>
<organism evidence="1 2">
    <name type="scientific">Octopus sinensis</name>
    <name type="common">East Asian common octopus</name>
    <dbReference type="NCBI Taxonomy" id="2607531"/>
    <lineage>
        <taxon>Eukaryota</taxon>
        <taxon>Metazoa</taxon>
        <taxon>Spiralia</taxon>
        <taxon>Lophotrochozoa</taxon>
        <taxon>Mollusca</taxon>
        <taxon>Cephalopoda</taxon>
        <taxon>Coleoidea</taxon>
        <taxon>Octopodiformes</taxon>
        <taxon>Octopoda</taxon>
        <taxon>Incirrata</taxon>
        <taxon>Octopodidae</taxon>
        <taxon>Octopus</taxon>
    </lineage>
</organism>
<reference evidence="2" key="1">
    <citation type="submission" date="2025-08" db="UniProtKB">
        <authorList>
            <consortium name="RefSeq"/>
        </authorList>
    </citation>
    <scope>IDENTIFICATION</scope>
</reference>
<evidence type="ECO:0000313" key="2">
    <source>
        <dbReference type="RefSeq" id="XP_029639780.1"/>
    </source>
</evidence>
<dbReference type="PANTHER" id="PTHR45913">
    <property type="entry name" value="EPM2A-INTERACTING PROTEIN 1"/>
    <property type="match status" value="1"/>
</dbReference>
<sequence length="247" mass="28607">MHEKPDNIMKKTPFSNNTISRSIDEMANDAKHQLISIPQRSEFSIQMDESTVVDNQCLMMVYVRYFSENLQPCEEMLFTEKLPLDLKGATIFHTVKSFLFEHNIPLSNILACASDGAPSMIVRYRGFSSLLKREISHQILTVHCLAQRKHLVAKNMNGNRKTLIDCKSFITSFISELVLFKTNISKRQFHQFPQLDSLKDELVDEDLTAYRSYLQSLHDNMVERFQDVFAPNIQNWHSNPFEVDAVN</sequence>
<name>A0A6P7SND1_9MOLL</name>
<dbReference type="PANTHER" id="PTHR45913:SF22">
    <property type="entry name" value="SCAN BOX DOMAIN-CONTAINING PROTEIN"/>
    <property type="match status" value="1"/>
</dbReference>
<dbReference type="Proteomes" id="UP000515154">
    <property type="component" value="Linkage group LG8"/>
</dbReference>
<gene>
    <name evidence="2" type="primary">LOC115214889</name>
</gene>
<dbReference type="AlphaFoldDB" id="A0A6P7SND1"/>
<evidence type="ECO:0000313" key="1">
    <source>
        <dbReference type="Proteomes" id="UP000515154"/>
    </source>
</evidence>
<accession>A0A6P7SND1</accession>
<protein>
    <submittedName>
        <fullName evidence="2">Protein ZBED8-like</fullName>
    </submittedName>
</protein>
<dbReference type="KEGG" id="osn:115214889"/>